<gene>
    <name evidence="3" type="ORF">LARSCL_LOCUS5228</name>
</gene>
<dbReference type="GO" id="GO:0061630">
    <property type="term" value="F:ubiquitin protein ligase activity"/>
    <property type="evidence" value="ECO:0007669"/>
    <property type="project" value="InterPro"/>
</dbReference>
<dbReference type="PANTHER" id="PTHR14305">
    <property type="entry name" value="E3 UBIQUITIN-PROTEIN LIGASE CCNB1IP1"/>
    <property type="match status" value="1"/>
</dbReference>
<feature type="region of interest" description="Disordered" evidence="2">
    <location>
        <begin position="226"/>
        <end position="263"/>
    </location>
</feature>
<dbReference type="GO" id="GO:0000795">
    <property type="term" value="C:synaptonemal complex"/>
    <property type="evidence" value="ECO:0007669"/>
    <property type="project" value="InterPro"/>
</dbReference>
<dbReference type="EMBL" id="CAXIEN010000047">
    <property type="protein sequence ID" value="CAL1270318.1"/>
    <property type="molecule type" value="Genomic_DNA"/>
</dbReference>
<dbReference type="InterPro" id="IPR042448">
    <property type="entry name" value="CCNB1IP1"/>
</dbReference>
<dbReference type="Proteomes" id="UP001497382">
    <property type="component" value="Unassembled WGS sequence"/>
</dbReference>
<evidence type="ECO:0000313" key="3">
    <source>
        <dbReference type="EMBL" id="CAL1270318.1"/>
    </source>
</evidence>
<organism evidence="3 4">
    <name type="scientific">Larinioides sclopetarius</name>
    <dbReference type="NCBI Taxonomy" id="280406"/>
    <lineage>
        <taxon>Eukaryota</taxon>
        <taxon>Metazoa</taxon>
        <taxon>Ecdysozoa</taxon>
        <taxon>Arthropoda</taxon>
        <taxon>Chelicerata</taxon>
        <taxon>Arachnida</taxon>
        <taxon>Araneae</taxon>
        <taxon>Araneomorphae</taxon>
        <taxon>Entelegynae</taxon>
        <taxon>Araneoidea</taxon>
        <taxon>Araneidae</taxon>
        <taxon>Larinioides</taxon>
    </lineage>
</organism>
<dbReference type="PANTHER" id="PTHR14305:SF0">
    <property type="entry name" value="E3 UBIQUITIN-PROTEIN LIGASE CCNB1IP1"/>
    <property type="match status" value="1"/>
</dbReference>
<dbReference type="AlphaFoldDB" id="A0AAV1ZF97"/>
<reference evidence="3 4" key="1">
    <citation type="submission" date="2024-04" db="EMBL/GenBank/DDBJ databases">
        <authorList>
            <person name="Rising A."/>
            <person name="Reimegard J."/>
            <person name="Sonavane S."/>
            <person name="Akerstrom W."/>
            <person name="Nylinder S."/>
            <person name="Hedman E."/>
            <person name="Kallberg Y."/>
        </authorList>
    </citation>
    <scope>NUCLEOTIDE SEQUENCE [LARGE SCALE GENOMIC DNA]</scope>
</reference>
<evidence type="ECO:0000313" key="4">
    <source>
        <dbReference type="Proteomes" id="UP001497382"/>
    </source>
</evidence>
<feature type="coiled-coil region" evidence="1">
    <location>
        <begin position="135"/>
        <end position="180"/>
    </location>
</feature>
<keyword evidence="4" id="KW-1185">Reference proteome</keyword>
<sequence length="281" mass="33387">MDNELLCNFKKCRKALSSQAWVTSCSHIFCHDDGLREFEKAFICPACDTTLSGKYDIVKVDLNPTEQYKSMVLAGQRPEVIFEICSRAISFWTYQMLLHMLLFQQVHQEIMFQEYVSTKIKERSHQLEKYYENIFQKTRNELDNIKQQLESTRNELEISKKKSAELAEKLKDRIRQHEKLQYLYEALRRKFISPSFFEKQNKEEKLSKRTQDPFLMSTASEIICPQEEKKSHRSKRTSFRTQVEKDFVLRPAPTPKEDANDQPLWNFTTRECSISEKNILQ</sequence>
<evidence type="ECO:0000256" key="2">
    <source>
        <dbReference type="SAM" id="MobiDB-lite"/>
    </source>
</evidence>
<proteinExistence type="predicted"/>
<evidence type="ECO:0000256" key="1">
    <source>
        <dbReference type="SAM" id="Coils"/>
    </source>
</evidence>
<keyword evidence="1" id="KW-0175">Coiled coil</keyword>
<comment type="caution">
    <text evidence="3">The sequence shown here is derived from an EMBL/GenBank/DDBJ whole genome shotgun (WGS) entry which is preliminary data.</text>
</comment>
<accession>A0AAV1ZF97</accession>
<dbReference type="GO" id="GO:0007131">
    <property type="term" value="P:reciprocal meiotic recombination"/>
    <property type="evidence" value="ECO:0007669"/>
    <property type="project" value="InterPro"/>
</dbReference>
<evidence type="ECO:0008006" key="5">
    <source>
        <dbReference type="Google" id="ProtNLM"/>
    </source>
</evidence>
<name>A0AAV1ZF97_9ARAC</name>
<protein>
    <recommendedName>
        <fullName evidence="5">RING-type domain-containing protein</fullName>
    </recommendedName>
</protein>